<dbReference type="InterPro" id="IPR036615">
    <property type="entry name" value="Mur_ligase_C_dom_sf"/>
</dbReference>
<keyword evidence="6 10" id="KW-0133">Cell shape</keyword>
<accession>A0ABS1F310</accession>
<dbReference type="SUPFAM" id="SSF53244">
    <property type="entry name" value="MurD-like peptide ligases, peptide-binding domain"/>
    <property type="match status" value="1"/>
</dbReference>
<comment type="pathway">
    <text evidence="10 11">Cell wall biogenesis; peptidoglycan biosynthesis.</text>
</comment>
<evidence type="ECO:0000256" key="4">
    <source>
        <dbReference type="ARBA" id="ARBA00022741"/>
    </source>
</evidence>
<evidence type="ECO:0000259" key="14">
    <source>
        <dbReference type="Pfam" id="PF02875"/>
    </source>
</evidence>
<dbReference type="GO" id="GO:0016874">
    <property type="term" value="F:ligase activity"/>
    <property type="evidence" value="ECO:0007669"/>
    <property type="project" value="UniProtKB-KW"/>
</dbReference>
<dbReference type="RefSeq" id="WP_200192701.1">
    <property type="nucleotide sequence ID" value="NZ_JAENHM010000030.1"/>
</dbReference>
<comment type="subcellular location">
    <subcellularLocation>
        <location evidence="10 11">Cytoplasm</location>
    </subcellularLocation>
</comment>
<gene>
    <name evidence="10" type="primary">murF</name>
    <name evidence="16" type="ORF">JHL17_10285</name>
</gene>
<dbReference type="Gene3D" id="3.40.1390.10">
    <property type="entry name" value="MurE/MurF, N-terminal domain"/>
    <property type="match status" value="1"/>
</dbReference>
<evidence type="ECO:0000313" key="17">
    <source>
        <dbReference type="Proteomes" id="UP000652760"/>
    </source>
</evidence>
<feature type="region of interest" description="Disordered" evidence="12">
    <location>
        <begin position="481"/>
        <end position="507"/>
    </location>
</feature>
<keyword evidence="7 10" id="KW-0573">Peptidoglycan synthesis</keyword>
<evidence type="ECO:0000256" key="12">
    <source>
        <dbReference type="SAM" id="MobiDB-lite"/>
    </source>
</evidence>
<dbReference type="HAMAP" id="MF_02019">
    <property type="entry name" value="MurF"/>
    <property type="match status" value="1"/>
</dbReference>
<keyword evidence="9 10" id="KW-0961">Cell wall biogenesis/degradation</keyword>
<keyword evidence="5 10" id="KW-0067">ATP-binding</keyword>
<comment type="caution">
    <text evidence="10">Lacks conserved residue(s) required for the propagation of feature annotation.</text>
</comment>
<keyword evidence="3 10" id="KW-0132">Cell division</keyword>
<dbReference type="PANTHER" id="PTHR43024">
    <property type="entry name" value="UDP-N-ACETYLMURAMOYL-TRIPEPTIDE--D-ALANYL-D-ALANINE LIGASE"/>
    <property type="match status" value="1"/>
</dbReference>
<dbReference type="SUPFAM" id="SSF53623">
    <property type="entry name" value="MurD-like peptide ligases, catalytic domain"/>
    <property type="match status" value="1"/>
</dbReference>
<feature type="compositionally biased region" description="Low complexity" evidence="12">
    <location>
        <begin position="494"/>
        <end position="507"/>
    </location>
</feature>
<keyword evidence="2 10" id="KW-0436">Ligase</keyword>
<evidence type="ECO:0000259" key="13">
    <source>
        <dbReference type="Pfam" id="PF01225"/>
    </source>
</evidence>
<evidence type="ECO:0000256" key="9">
    <source>
        <dbReference type="ARBA" id="ARBA00023316"/>
    </source>
</evidence>
<evidence type="ECO:0000259" key="15">
    <source>
        <dbReference type="Pfam" id="PF08245"/>
    </source>
</evidence>
<comment type="catalytic activity">
    <reaction evidence="10 11">
        <text>D-alanyl-D-alanine + UDP-N-acetyl-alpha-D-muramoyl-L-alanyl-gamma-D-glutamyl-meso-2,6-diaminopimelate + ATP = UDP-N-acetyl-alpha-D-muramoyl-L-alanyl-gamma-D-glutamyl-meso-2,6-diaminopimeloyl-D-alanyl-D-alanine + ADP + phosphate + H(+)</text>
        <dbReference type="Rhea" id="RHEA:28374"/>
        <dbReference type="ChEBI" id="CHEBI:15378"/>
        <dbReference type="ChEBI" id="CHEBI:30616"/>
        <dbReference type="ChEBI" id="CHEBI:43474"/>
        <dbReference type="ChEBI" id="CHEBI:57822"/>
        <dbReference type="ChEBI" id="CHEBI:61386"/>
        <dbReference type="ChEBI" id="CHEBI:83905"/>
        <dbReference type="ChEBI" id="CHEBI:456216"/>
        <dbReference type="EC" id="6.3.2.10"/>
    </reaction>
</comment>
<dbReference type="InterPro" id="IPR051046">
    <property type="entry name" value="MurCDEF_CellWall_CoF430Synth"/>
</dbReference>
<dbReference type="InterPro" id="IPR035911">
    <property type="entry name" value="MurE/MurF_N"/>
</dbReference>
<dbReference type="Gene3D" id="3.90.190.20">
    <property type="entry name" value="Mur ligase, C-terminal domain"/>
    <property type="match status" value="1"/>
</dbReference>
<sequence length="507" mass="52141">MSEDKTVLRTAGKMVLWTAGEAAAATGGRLAGPSAWAATGVTIDSRKVAQGDLFVAIRGPNFDGHAFVGSALAAGAAAALVDHLPDGLPADAPLLIAPADTLESMAALGAVARARCGARFVGVTGSVGKTGTKETLRHVLSAQASTYATEGSLNNHWGVPLSLARLPADCTYGVFELGMNHAGELGPLSRQVKPHVAIVTTVEAAHLEFFSGVEAIADAKAEIFEGLGPDGVAVLNRDNGQYARLAAAARRQGLANIWSFGTHEDADARLIDCSLHATCSAVTAVVRGERLQYCLSQPGRHWVMNSLSVLLAVKALGADVAAAARSLSSLPSVKGRGTRKRIPLPQGAFTLIDESYNASPAAMAATLEVLGKTDPGAGGRRIAVLGDMRELGDRADALHIALAEPLRAAQVDAVYACGPHMKALFDRLPAAIRGAWTETSVELAPIVTGAVKGGDVIMVKGSLGSRTGLIVDALAALDSGRESEDKAASRTTNQPQAAAQSAQAPRG</sequence>
<keyword evidence="4 10" id="KW-0547">Nucleotide-binding</keyword>
<dbReference type="InterPro" id="IPR036565">
    <property type="entry name" value="Mur-like_cat_sf"/>
</dbReference>
<reference evidence="17" key="1">
    <citation type="submission" date="2021-01" db="EMBL/GenBank/DDBJ databases">
        <title>Genome public.</title>
        <authorList>
            <person name="Liu C."/>
            <person name="Sun Q."/>
        </authorList>
    </citation>
    <scope>NUCLEOTIDE SEQUENCE [LARGE SCALE GENOMIC DNA]</scope>
    <source>
        <strain evidence="17">YIM B02556</strain>
    </source>
</reference>
<dbReference type="Pfam" id="PF01225">
    <property type="entry name" value="Mur_ligase"/>
    <property type="match status" value="1"/>
</dbReference>
<name>A0ABS1F310_9PROT</name>
<dbReference type="EC" id="6.3.2.10" evidence="10 11"/>
<dbReference type="NCBIfam" id="TIGR01143">
    <property type="entry name" value="murF"/>
    <property type="match status" value="1"/>
</dbReference>
<dbReference type="Proteomes" id="UP000652760">
    <property type="component" value="Unassembled WGS sequence"/>
</dbReference>
<dbReference type="InterPro" id="IPR013221">
    <property type="entry name" value="Mur_ligase_cen"/>
</dbReference>
<dbReference type="Gene3D" id="3.40.1190.10">
    <property type="entry name" value="Mur-like, catalytic domain"/>
    <property type="match status" value="1"/>
</dbReference>
<dbReference type="InterPro" id="IPR005863">
    <property type="entry name" value="UDP-N-AcMur_synth"/>
</dbReference>
<organism evidence="16 17">
    <name type="scientific">Azospirillum endophyticum</name>
    <dbReference type="NCBI Taxonomy" id="2800326"/>
    <lineage>
        <taxon>Bacteria</taxon>
        <taxon>Pseudomonadati</taxon>
        <taxon>Pseudomonadota</taxon>
        <taxon>Alphaproteobacteria</taxon>
        <taxon>Rhodospirillales</taxon>
        <taxon>Azospirillaceae</taxon>
        <taxon>Azospirillum</taxon>
    </lineage>
</organism>
<evidence type="ECO:0000256" key="7">
    <source>
        <dbReference type="ARBA" id="ARBA00022984"/>
    </source>
</evidence>
<comment type="function">
    <text evidence="10 11">Involved in cell wall formation. Catalyzes the final step in the synthesis of UDP-N-acetylmuramoyl-pentapeptide, the precursor of murein.</text>
</comment>
<evidence type="ECO:0000256" key="6">
    <source>
        <dbReference type="ARBA" id="ARBA00022960"/>
    </source>
</evidence>
<dbReference type="EMBL" id="JAENHM010000030">
    <property type="protein sequence ID" value="MBK1837802.1"/>
    <property type="molecule type" value="Genomic_DNA"/>
</dbReference>
<evidence type="ECO:0000256" key="11">
    <source>
        <dbReference type="RuleBase" id="RU004136"/>
    </source>
</evidence>
<comment type="similarity">
    <text evidence="10">Belongs to the MurCDEF family. MurF subfamily.</text>
</comment>
<dbReference type="PANTHER" id="PTHR43024:SF1">
    <property type="entry name" value="UDP-N-ACETYLMURAMOYL-TRIPEPTIDE--D-ALANYL-D-ALANINE LIGASE"/>
    <property type="match status" value="1"/>
</dbReference>
<feature type="domain" description="Mur ligase central" evidence="15">
    <location>
        <begin position="123"/>
        <end position="312"/>
    </location>
</feature>
<protein>
    <recommendedName>
        <fullName evidence="10 11">UDP-N-acetylmuramoyl-tripeptide--D-alanyl-D-alanine ligase</fullName>
        <ecNumber evidence="10 11">6.3.2.10</ecNumber>
    </recommendedName>
    <alternativeName>
        <fullName evidence="10">D-alanyl-D-alanine-adding enzyme</fullName>
    </alternativeName>
</protein>
<evidence type="ECO:0000313" key="16">
    <source>
        <dbReference type="EMBL" id="MBK1837802.1"/>
    </source>
</evidence>
<keyword evidence="1 10" id="KW-0963">Cytoplasm</keyword>
<dbReference type="InterPro" id="IPR004101">
    <property type="entry name" value="Mur_ligase_C"/>
</dbReference>
<feature type="domain" description="Mur ligase N-terminal catalytic" evidence="13">
    <location>
        <begin position="39"/>
        <end position="83"/>
    </location>
</feature>
<feature type="domain" description="Mur ligase C-terminal" evidence="14">
    <location>
        <begin position="349"/>
        <end position="462"/>
    </location>
</feature>
<evidence type="ECO:0000256" key="2">
    <source>
        <dbReference type="ARBA" id="ARBA00022598"/>
    </source>
</evidence>
<comment type="caution">
    <text evidence="16">The sequence shown here is derived from an EMBL/GenBank/DDBJ whole genome shotgun (WGS) entry which is preliminary data.</text>
</comment>
<dbReference type="Pfam" id="PF08245">
    <property type="entry name" value="Mur_ligase_M"/>
    <property type="match status" value="1"/>
</dbReference>
<evidence type="ECO:0000256" key="5">
    <source>
        <dbReference type="ARBA" id="ARBA00022840"/>
    </source>
</evidence>
<keyword evidence="17" id="KW-1185">Reference proteome</keyword>
<evidence type="ECO:0000256" key="1">
    <source>
        <dbReference type="ARBA" id="ARBA00022490"/>
    </source>
</evidence>
<dbReference type="SUPFAM" id="SSF63418">
    <property type="entry name" value="MurE/MurF N-terminal domain"/>
    <property type="match status" value="1"/>
</dbReference>
<evidence type="ECO:0000256" key="3">
    <source>
        <dbReference type="ARBA" id="ARBA00022618"/>
    </source>
</evidence>
<dbReference type="InterPro" id="IPR000713">
    <property type="entry name" value="Mur_ligase_N"/>
</dbReference>
<evidence type="ECO:0000256" key="8">
    <source>
        <dbReference type="ARBA" id="ARBA00023306"/>
    </source>
</evidence>
<dbReference type="NCBIfam" id="NF010693">
    <property type="entry name" value="PRK14093.1"/>
    <property type="match status" value="1"/>
</dbReference>
<keyword evidence="8 10" id="KW-0131">Cell cycle</keyword>
<proteinExistence type="inferred from homology"/>
<evidence type="ECO:0000256" key="10">
    <source>
        <dbReference type="HAMAP-Rule" id="MF_02019"/>
    </source>
</evidence>
<dbReference type="Pfam" id="PF02875">
    <property type="entry name" value="Mur_ligase_C"/>
    <property type="match status" value="1"/>
</dbReference>